<reference evidence="4 5" key="2">
    <citation type="journal article" date="2011" name="Stand. Genomic Sci.">
        <title>Complete genome sequence of Isosphaera pallida type strain (IS1B).</title>
        <authorList>
            <consortium name="US DOE Joint Genome Institute (JGI-PGF)"/>
            <person name="Goker M."/>
            <person name="Cleland D."/>
            <person name="Saunders E."/>
            <person name="Lapidus A."/>
            <person name="Nolan M."/>
            <person name="Lucas S."/>
            <person name="Hammon N."/>
            <person name="Deshpande S."/>
            <person name="Cheng J.F."/>
            <person name="Tapia R."/>
            <person name="Han C."/>
            <person name="Goodwin L."/>
            <person name="Pitluck S."/>
            <person name="Liolios K."/>
            <person name="Pagani I."/>
            <person name="Ivanova N."/>
            <person name="Mavromatis K."/>
            <person name="Pati A."/>
            <person name="Chen A."/>
            <person name="Palaniappan K."/>
            <person name="Land M."/>
            <person name="Hauser L."/>
            <person name="Chang Y.J."/>
            <person name="Jeffries C.D."/>
            <person name="Detter J.C."/>
            <person name="Beck B."/>
            <person name="Woyke T."/>
            <person name="Bristow J."/>
            <person name="Eisen J.A."/>
            <person name="Markowitz V."/>
            <person name="Hugenholtz P."/>
            <person name="Kyrpides N.C."/>
            <person name="Klenk H.P."/>
        </authorList>
    </citation>
    <scope>NUCLEOTIDE SEQUENCE [LARGE SCALE GENOMIC DNA]</scope>
    <source>
        <strain evidence="5">ATCC 43644 / DSM 9630 / IS1B</strain>
    </source>
</reference>
<dbReference type="InterPro" id="IPR013105">
    <property type="entry name" value="TPR_2"/>
</dbReference>
<dbReference type="Pfam" id="PF13646">
    <property type="entry name" value="HEAT_2"/>
    <property type="match status" value="1"/>
</dbReference>
<sequence>MAEPPHVRALIVSAFDDFVRHQNIDQFLSVVSARYTEGTLERLLCSDDARTRRAAVMALGHLGSFAVNDALARCLSDPDPSVRELAHHALWAIWFRADTPSHNARLEKVRECNARGRHELAIRLASDLIEHAPRFAEAYNQRAIAHFCLDRFEESVRDCVQALVYNPNHFGAMQGMGQCLLRLNRREEALGIFRRACKLMPYNHDLKQWVEVLEAEAEGR</sequence>
<dbReference type="PANTHER" id="PTHR45831:SF2">
    <property type="entry name" value="LD24721P"/>
    <property type="match status" value="1"/>
</dbReference>
<dbReference type="eggNOG" id="COG0457">
    <property type="taxonomic scope" value="Bacteria"/>
</dbReference>
<dbReference type="InParanoid" id="E8R103"/>
<evidence type="ECO:0000313" key="4">
    <source>
        <dbReference type="EMBL" id="ADV63354.1"/>
    </source>
</evidence>
<protein>
    <submittedName>
        <fullName evidence="4">Tetratricopeptide TPR_1 repeat-containing protein</fullName>
    </submittedName>
</protein>
<dbReference type="EMBL" id="CP002353">
    <property type="protein sequence ID" value="ADV63354.1"/>
    <property type="molecule type" value="Genomic_DNA"/>
</dbReference>
<evidence type="ECO:0000313" key="5">
    <source>
        <dbReference type="Proteomes" id="UP000008631"/>
    </source>
</evidence>
<reference key="1">
    <citation type="submission" date="2010-11" db="EMBL/GenBank/DDBJ databases">
        <title>The complete sequence of chromosome of Isophaera pallida ATCC 43644.</title>
        <authorList>
            <consortium name="US DOE Joint Genome Institute (JGI-PGF)"/>
            <person name="Lucas S."/>
            <person name="Copeland A."/>
            <person name="Lapidus A."/>
            <person name="Bruce D."/>
            <person name="Goodwin L."/>
            <person name="Pitluck S."/>
            <person name="Kyrpides N."/>
            <person name="Mavromatis K."/>
            <person name="Pagani I."/>
            <person name="Ivanova N."/>
            <person name="Saunders E."/>
            <person name="Brettin T."/>
            <person name="Detter J.C."/>
            <person name="Han C."/>
            <person name="Tapia R."/>
            <person name="Land M."/>
            <person name="Hauser L."/>
            <person name="Markowitz V."/>
            <person name="Cheng J.-F."/>
            <person name="Hugenholtz P."/>
            <person name="Woyke T."/>
            <person name="Wu D."/>
            <person name="Eisen J.A."/>
        </authorList>
    </citation>
    <scope>NUCLEOTIDE SEQUENCE</scope>
    <source>
        <strain>ATCC 43644</strain>
    </source>
</reference>
<keyword evidence="5" id="KW-1185">Reference proteome</keyword>
<accession>E8R103</accession>
<dbReference type="InterPro" id="IPR011990">
    <property type="entry name" value="TPR-like_helical_dom_sf"/>
</dbReference>
<gene>
    <name evidence="4" type="ordered locus">Isop_2788</name>
</gene>
<name>E8R103_ISOPI</name>
<dbReference type="GO" id="GO:0006620">
    <property type="term" value="P:post-translational protein targeting to endoplasmic reticulum membrane"/>
    <property type="evidence" value="ECO:0007669"/>
    <property type="project" value="TreeGrafter"/>
</dbReference>
<dbReference type="InterPro" id="IPR016024">
    <property type="entry name" value="ARM-type_fold"/>
</dbReference>
<dbReference type="STRING" id="575540.Isop_2788"/>
<dbReference type="HOGENOM" id="CLU_085719_0_0_0"/>
<dbReference type="Gene3D" id="1.25.10.10">
    <property type="entry name" value="Leucine-rich Repeat Variant"/>
    <property type="match status" value="1"/>
</dbReference>
<dbReference type="SMART" id="SM00028">
    <property type="entry name" value="TPR"/>
    <property type="match status" value="2"/>
</dbReference>
<dbReference type="GO" id="GO:0016020">
    <property type="term" value="C:membrane"/>
    <property type="evidence" value="ECO:0007669"/>
    <property type="project" value="TreeGrafter"/>
</dbReference>
<dbReference type="InterPro" id="IPR011989">
    <property type="entry name" value="ARM-like"/>
</dbReference>
<dbReference type="InterPro" id="IPR019734">
    <property type="entry name" value="TPR_rpt"/>
</dbReference>
<evidence type="ECO:0000256" key="1">
    <source>
        <dbReference type="ARBA" id="ARBA00022737"/>
    </source>
</evidence>
<keyword evidence="2 3" id="KW-0802">TPR repeat</keyword>
<keyword evidence="1" id="KW-0677">Repeat</keyword>
<feature type="repeat" description="TPR" evidence="3">
    <location>
        <begin position="170"/>
        <end position="203"/>
    </location>
</feature>
<dbReference type="KEGG" id="ipa:Isop_2788"/>
<dbReference type="Gene3D" id="1.25.40.10">
    <property type="entry name" value="Tetratricopeptide repeat domain"/>
    <property type="match status" value="1"/>
</dbReference>
<evidence type="ECO:0000256" key="2">
    <source>
        <dbReference type="ARBA" id="ARBA00022803"/>
    </source>
</evidence>
<dbReference type="AlphaFoldDB" id="E8R103"/>
<dbReference type="GO" id="GO:0060090">
    <property type="term" value="F:molecular adaptor activity"/>
    <property type="evidence" value="ECO:0007669"/>
    <property type="project" value="TreeGrafter"/>
</dbReference>
<dbReference type="Proteomes" id="UP000008631">
    <property type="component" value="Chromosome"/>
</dbReference>
<dbReference type="PANTHER" id="PTHR45831">
    <property type="entry name" value="LD24721P"/>
    <property type="match status" value="1"/>
</dbReference>
<dbReference type="OrthoDB" id="256486at2"/>
<dbReference type="Pfam" id="PF07719">
    <property type="entry name" value="TPR_2"/>
    <property type="match status" value="1"/>
</dbReference>
<organism evidence="4 5">
    <name type="scientific">Isosphaera pallida (strain ATCC 43644 / DSM 9630 / IS1B)</name>
    <dbReference type="NCBI Taxonomy" id="575540"/>
    <lineage>
        <taxon>Bacteria</taxon>
        <taxon>Pseudomonadati</taxon>
        <taxon>Planctomycetota</taxon>
        <taxon>Planctomycetia</taxon>
        <taxon>Isosphaerales</taxon>
        <taxon>Isosphaeraceae</taxon>
        <taxon>Isosphaera</taxon>
    </lineage>
</organism>
<proteinExistence type="predicted"/>
<dbReference type="InterPro" id="IPR047150">
    <property type="entry name" value="SGT"/>
</dbReference>
<evidence type="ECO:0000256" key="3">
    <source>
        <dbReference type="PROSITE-ProRule" id="PRU00339"/>
    </source>
</evidence>
<dbReference type="SUPFAM" id="SSF48371">
    <property type="entry name" value="ARM repeat"/>
    <property type="match status" value="1"/>
</dbReference>
<dbReference type="PROSITE" id="PS50005">
    <property type="entry name" value="TPR"/>
    <property type="match status" value="1"/>
</dbReference>
<dbReference type="GO" id="GO:0072380">
    <property type="term" value="C:TRC complex"/>
    <property type="evidence" value="ECO:0007669"/>
    <property type="project" value="TreeGrafter"/>
</dbReference>
<dbReference type="SUPFAM" id="SSF48452">
    <property type="entry name" value="TPR-like"/>
    <property type="match status" value="1"/>
</dbReference>